<evidence type="ECO:0000256" key="15">
    <source>
        <dbReference type="ARBA" id="ARBA00040883"/>
    </source>
</evidence>
<feature type="binding site" evidence="16">
    <location>
        <position position="100"/>
    </location>
    <ligand>
        <name>substrate</name>
    </ligand>
</feature>
<comment type="subcellular location">
    <subcellularLocation>
        <location evidence="3 16">Cytoplasm</location>
    </subcellularLocation>
</comment>
<name>A0A8J6NYD8_9BACT</name>
<evidence type="ECO:0000313" key="17">
    <source>
        <dbReference type="EMBL" id="MBC8362313.1"/>
    </source>
</evidence>
<dbReference type="GO" id="GO:0046872">
    <property type="term" value="F:metal ion binding"/>
    <property type="evidence" value="ECO:0007669"/>
    <property type="project" value="UniProtKB-KW"/>
</dbReference>
<keyword evidence="12 16" id="KW-0630">Potassium</keyword>
<keyword evidence="10 16" id="KW-0418">Kinase</keyword>
<evidence type="ECO:0000256" key="10">
    <source>
        <dbReference type="ARBA" id="ARBA00022777"/>
    </source>
</evidence>
<feature type="active site" description="Proton acceptor" evidence="16">
    <location>
        <position position="109"/>
    </location>
</feature>
<dbReference type="NCBIfam" id="NF009848">
    <property type="entry name" value="PRK13318.1-6"/>
    <property type="match status" value="1"/>
</dbReference>
<comment type="catalytic activity">
    <reaction evidence="1 16">
        <text>(R)-pantothenate + ATP = (R)-4'-phosphopantothenate + ADP + H(+)</text>
        <dbReference type="Rhea" id="RHEA:16373"/>
        <dbReference type="ChEBI" id="CHEBI:10986"/>
        <dbReference type="ChEBI" id="CHEBI:15378"/>
        <dbReference type="ChEBI" id="CHEBI:29032"/>
        <dbReference type="ChEBI" id="CHEBI:30616"/>
        <dbReference type="ChEBI" id="CHEBI:456216"/>
        <dbReference type="EC" id="2.7.1.33"/>
    </reaction>
</comment>
<proteinExistence type="inferred from homology"/>
<dbReference type="GO" id="GO:0015937">
    <property type="term" value="P:coenzyme A biosynthetic process"/>
    <property type="evidence" value="ECO:0007669"/>
    <property type="project" value="UniProtKB-UniRule"/>
</dbReference>
<dbReference type="InterPro" id="IPR043129">
    <property type="entry name" value="ATPase_NBD"/>
</dbReference>
<evidence type="ECO:0000256" key="14">
    <source>
        <dbReference type="ARBA" id="ARBA00038036"/>
    </source>
</evidence>
<comment type="subunit">
    <text evidence="5 16">Homodimer.</text>
</comment>
<keyword evidence="11 16" id="KW-0067">ATP-binding</keyword>
<dbReference type="CDD" id="cd24015">
    <property type="entry name" value="ASKHA_NBD_PanK-III"/>
    <property type="match status" value="1"/>
</dbReference>
<keyword evidence="16" id="KW-0479">Metal-binding</keyword>
<dbReference type="EMBL" id="JACNJH010000180">
    <property type="protein sequence ID" value="MBC8362313.1"/>
    <property type="molecule type" value="Genomic_DNA"/>
</dbReference>
<evidence type="ECO:0000256" key="1">
    <source>
        <dbReference type="ARBA" id="ARBA00001206"/>
    </source>
</evidence>
<comment type="caution">
    <text evidence="17">The sequence shown here is derived from an EMBL/GenBank/DDBJ whole genome shotgun (WGS) entry which is preliminary data.</text>
</comment>
<protein>
    <recommendedName>
        <fullName evidence="15 16">Type III pantothenate kinase</fullName>
        <ecNumber evidence="6 16">2.7.1.33</ecNumber>
    </recommendedName>
    <alternativeName>
        <fullName evidence="16">PanK-III</fullName>
    </alternativeName>
    <alternativeName>
        <fullName evidence="16">Pantothenic acid kinase</fullName>
    </alternativeName>
</protein>
<comment type="similarity">
    <text evidence="14 16">Belongs to the type III pantothenate kinase family.</text>
</comment>
<dbReference type="GO" id="GO:0004594">
    <property type="term" value="F:pantothenate kinase activity"/>
    <property type="evidence" value="ECO:0007669"/>
    <property type="project" value="UniProtKB-UniRule"/>
</dbReference>
<evidence type="ECO:0000256" key="11">
    <source>
        <dbReference type="ARBA" id="ARBA00022840"/>
    </source>
</evidence>
<evidence type="ECO:0000256" key="7">
    <source>
        <dbReference type="ARBA" id="ARBA00022490"/>
    </source>
</evidence>
<dbReference type="PANTHER" id="PTHR34265">
    <property type="entry name" value="TYPE III PANTOTHENATE KINASE"/>
    <property type="match status" value="1"/>
</dbReference>
<comment type="function">
    <text evidence="16">Catalyzes the phosphorylation of pantothenate (Pan), the first step in CoA biosynthesis.</text>
</comment>
<dbReference type="NCBIfam" id="TIGR00671">
    <property type="entry name" value="baf"/>
    <property type="match status" value="1"/>
</dbReference>
<evidence type="ECO:0000256" key="16">
    <source>
        <dbReference type="HAMAP-Rule" id="MF_01274"/>
    </source>
</evidence>
<evidence type="ECO:0000256" key="13">
    <source>
        <dbReference type="ARBA" id="ARBA00022993"/>
    </source>
</evidence>
<keyword evidence="7 16" id="KW-0963">Cytoplasm</keyword>
<feature type="binding site" evidence="16">
    <location>
        <position position="185"/>
    </location>
    <ligand>
        <name>substrate</name>
    </ligand>
</feature>
<evidence type="ECO:0000256" key="12">
    <source>
        <dbReference type="ARBA" id="ARBA00022958"/>
    </source>
</evidence>
<comment type="cofactor">
    <cofactor evidence="16">
        <name>NH4(+)</name>
        <dbReference type="ChEBI" id="CHEBI:28938"/>
    </cofactor>
    <cofactor evidence="16">
        <name>K(+)</name>
        <dbReference type="ChEBI" id="CHEBI:29103"/>
    </cofactor>
    <text evidence="16">A monovalent cation. Ammonium or potassium.</text>
</comment>
<feature type="binding site" evidence="16">
    <location>
        <begin position="6"/>
        <end position="13"/>
    </location>
    <ligand>
        <name>ATP</name>
        <dbReference type="ChEBI" id="CHEBI:30616"/>
    </ligand>
</feature>
<evidence type="ECO:0000256" key="2">
    <source>
        <dbReference type="ARBA" id="ARBA00001958"/>
    </source>
</evidence>
<keyword evidence="8 16" id="KW-0808">Transferase</keyword>
<evidence type="ECO:0000256" key="6">
    <source>
        <dbReference type="ARBA" id="ARBA00012102"/>
    </source>
</evidence>
<dbReference type="SUPFAM" id="SSF53067">
    <property type="entry name" value="Actin-like ATPase domain"/>
    <property type="match status" value="2"/>
</dbReference>
<reference evidence="17 18" key="1">
    <citation type="submission" date="2020-08" db="EMBL/GenBank/DDBJ databases">
        <title>Bridging the membrane lipid divide: bacteria of the FCB group superphylum have the potential to synthesize archaeal ether lipids.</title>
        <authorList>
            <person name="Villanueva L."/>
            <person name="Von Meijenfeldt F.A.B."/>
            <person name="Westbye A.B."/>
            <person name="Yadav S."/>
            <person name="Hopmans E.C."/>
            <person name="Dutilh B.E."/>
            <person name="Sinninghe Damste J.S."/>
        </authorList>
    </citation>
    <scope>NUCLEOTIDE SEQUENCE [LARGE SCALE GENOMIC DNA]</scope>
    <source>
        <strain evidence="17">NIOZ-UU30</strain>
    </source>
</reference>
<dbReference type="Proteomes" id="UP000603434">
    <property type="component" value="Unassembled WGS sequence"/>
</dbReference>
<feature type="binding site" evidence="16">
    <location>
        <begin position="107"/>
        <end position="110"/>
    </location>
    <ligand>
        <name>substrate</name>
    </ligand>
</feature>
<comment type="pathway">
    <text evidence="4 16">Cofactor biosynthesis; coenzyme A biosynthesis; CoA from (R)-pantothenate: step 1/5.</text>
</comment>
<dbReference type="Pfam" id="PF03309">
    <property type="entry name" value="Pan_kinase"/>
    <property type="match status" value="1"/>
</dbReference>
<evidence type="ECO:0000256" key="3">
    <source>
        <dbReference type="ARBA" id="ARBA00004496"/>
    </source>
</evidence>
<evidence type="ECO:0000256" key="8">
    <source>
        <dbReference type="ARBA" id="ARBA00022679"/>
    </source>
</evidence>
<evidence type="ECO:0000313" key="18">
    <source>
        <dbReference type="Proteomes" id="UP000603434"/>
    </source>
</evidence>
<organism evidence="17 18">
    <name type="scientific">Candidatus Desulfatibia profunda</name>
    <dbReference type="NCBI Taxonomy" id="2841695"/>
    <lineage>
        <taxon>Bacteria</taxon>
        <taxon>Pseudomonadati</taxon>
        <taxon>Thermodesulfobacteriota</taxon>
        <taxon>Desulfobacteria</taxon>
        <taxon>Desulfobacterales</taxon>
        <taxon>Desulfobacterales incertae sedis</taxon>
        <taxon>Candidatus Desulfatibia</taxon>
    </lineage>
</organism>
<gene>
    <name evidence="16" type="primary">coaX</name>
    <name evidence="17" type="ORF">H8E23_13050</name>
</gene>
<evidence type="ECO:0000256" key="9">
    <source>
        <dbReference type="ARBA" id="ARBA00022741"/>
    </source>
</evidence>
<dbReference type="NCBIfam" id="NF009855">
    <property type="entry name" value="PRK13321.1"/>
    <property type="match status" value="1"/>
</dbReference>
<dbReference type="UniPathway" id="UPA00241">
    <property type="reaction ID" value="UER00352"/>
</dbReference>
<keyword evidence="9 16" id="KW-0547">Nucleotide-binding</keyword>
<comment type="cofactor">
    <cofactor evidence="2">
        <name>K(+)</name>
        <dbReference type="ChEBI" id="CHEBI:29103"/>
    </cofactor>
</comment>
<dbReference type="Gene3D" id="3.30.420.40">
    <property type="match status" value="2"/>
</dbReference>
<keyword evidence="13 16" id="KW-0173">Coenzyme A biosynthesis</keyword>
<dbReference type="EC" id="2.7.1.33" evidence="6 16"/>
<accession>A0A8J6NYD8</accession>
<dbReference type="AlphaFoldDB" id="A0A8J6NYD8"/>
<dbReference type="PANTHER" id="PTHR34265:SF1">
    <property type="entry name" value="TYPE III PANTOTHENATE KINASE"/>
    <property type="match status" value="1"/>
</dbReference>
<sequence>MLLVIDVGNTNIVIGVYDGQNLVKDWRIRTEWRITEDEFNILVTNLFTAGNIRSKDISKTIISCVVPPMVTILDSFCRKYLGHRPHWVDAESVPNITLRYRNPSEIGADRIVNAVAAFHKYRTSLIVIDFGTATTFDAISEKGEYLGGAISPGIMIASEALFMKASKLPRVEIFMPPESVIGKDTASSIKAGIIFGYASLVDGMVKRMRAEMGTNPRVIATGGLAELMYQVSETIEALEPALTLEGLRIISDSLQGEEKPY</sequence>
<evidence type="ECO:0000256" key="5">
    <source>
        <dbReference type="ARBA" id="ARBA00011738"/>
    </source>
</evidence>
<dbReference type="InterPro" id="IPR004619">
    <property type="entry name" value="Type_III_PanK"/>
</dbReference>
<feature type="binding site" evidence="16">
    <location>
        <position position="132"/>
    </location>
    <ligand>
        <name>ATP</name>
        <dbReference type="ChEBI" id="CHEBI:30616"/>
    </ligand>
</feature>
<dbReference type="HAMAP" id="MF_01274">
    <property type="entry name" value="Pantothen_kinase_3"/>
    <property type="match status" value="1"/>
</dbReference>
<dbReference type="GO" id="GO:0005524">
    <property type="term" value="F:ATP binding"/>
    <property type="evidence" value="ECO:0007669"/>
    <property type="project" value="UniProtKB-UniRule"/>
</dbReference>
<evidence type="ECO:0000256" key="4">
    <source>
        <dbReference type="ARBA" id="ARBA00005225"/>
    </source>
</evidence>
<feature type="binding site" evidence="16">
    <location>
        <position position="129"/>
    </location>
    <ligand>
        <name>K(+)</name>
        <dbReference type="ChEBI" id="CHEBI:29103"/>
    </ligand>
</feature>
<dbReference type="GO" id="GO:0005737">
    <property type="term" value="C:cytoplasm"/>
    <property type="evidence" value="ECO:0007669"/>
    <property type="project" value="UniProtKB-SubCell"/>
</dbReference>